<dbReference type="PROSITE" id="PS01187">
    <property type="entry name" value="EGF_CA"/>
    <property type="match status" value="1"/>
</dbReference>
<feature type="domain" description="C-type lectin" evidence="14">
    <location>
        <begin position="1039"/>
        <end position="1153"/>
    </location>
</feature>
<feature type="region of interest" description="Disordered" evidence="12">
    <location>
        <begin position="194"/>
        <end position="303"/>
    </location>
</feature>
<feature type="compositionally biased region" description="Polar residues" evidence="12">
    <location>
        <begin position="249"/>
        <end position="261"/>
    </location>
</feature>
<evidence type="ECO:0000256" key="7">
    <source>
        <dbReference type="ARBA" id="ARBA00022837"/>
    </source>
</evidence>
<dbReference type="InterPro" id="IPR001881">
    <property type="entry name" value="EGF-like_Ca-bd_dom"/>
</dbReference>
<evidence type="ECO:0000313" key="17">
    <source>
        <dbReference type="Proteomes" id="UP000694568"/>
    </source>
</evidence>
<feature type="region of interest" description="Disordered" evidence="12">
    <location>
        <begin position="785"/>
        <end position="810"/>
    </location>
</feature>
<dbReference type="Gene3D" id="2.10.70.10">
    <property type="entry name" value="Complement Module, domain 1"/>
    <property type="match status" value="1"/>
</dbReference>
<dbReference type="PROSITE" id="PS00022">
    <property type="entry name" value="EGF_1"/>
    <property type="match status" value="2"/>
</dbReference>
<dbReference type="GO" id="GO:0005615">
    <property type="term" value="C:extracellular space"/>
    <property type="evidence" value="ECO:0007669"/>
    <property type="project" value="TreeGrafter"/>
</dbReference>
<evidence type="ECO:0000256" key="6">
    <source>
        <dbReference type="ARBA" id="ARBA00022737"/>
    </source>
</evidence>
<evidence type="ECO:0000256" key="11">
    <source>
        <dbReference type="PROSITE-ProRule" id="PRU00302"/>
    </source>
</evidence>
<dbReference type="InterPro" id="IPR000152">
    <property type="entry name" value="EGF-type_Asp/Asn_hydroxyl_site"/>
</dbReference>
<dbReference type="GO" id="GO:0007417">
    <property type="term" value="P:central nervous system development"/>
    <property type="evidence" value="ECO:0007669"/>
    <property type="project" value="TreeGrafter"/>
</dbReference>
<reference evidence="16" key="1">
    <citation type="submission" date="2025-08" db="UniProtKB">
        <authorList>
            <consortium name="Ensembl"/>
        </authorList>
    </citation>
    <scope>IDENTIFICATION</scope>
</reference>
<dbReference type="GeneTree" id="ENSGT00940000156102"/>
<organism evidence="16 17">
    <name type="scientific">Sander lucioperca</name>
    <name type="common">Pike-perch</name>
    <name type="synonym">Perca lucioperca</name>
    <dbReference type="NCBI Taxonomy" id="283035"/>
    <lineage>
        <taxon>Eukaryota</taxon>
        <taxon>Metazoa</taxon>
        <taxon>Chordata</taxon>
        <taxon>Craniata</taxon>
        <taxon>Vertebrata</taxon>
        <taxon>Euteleostomi</taxon>
        <taxon>Actinopterygii</taxon>
        <taxon>Neopterygii</taxon>
        <taxon>Teleostei</taxon>
        <taxon>Neoteleostei</taxon>
        <taxon>Acanthomorphata</taxon>
        <taxon>Eupercaria</taxon>
        <taxon>Perciformes</taxon>
        <taxon>Percoidei</taxon>
        <taxon>Percidae</taxon>
        <taxon>Luciopercinae</taxon>
        <taxon>Sander</taxon>
    </lineage>
</organism>
<feature type="disulfide bond" evidence="10">
    <location>
        <begin position="1016"/>
        <end position="1025"/>
    </location>
</feature>
<feature type="compositionally biased region" description="Polar residues" evidence="12">
    <location>
        <begin position="429"/>
        <end position="454"/>
    </location>
</feature>
<comment type="subcellular location">
    <subcellularLocation>
        <location evidence="1">Secreted</location>
    </subcellularLocation>
</comment>
<dbReference type="SMART" id="SM00179">
    <property type="entry name" value="EGF_CA"/>
    <property type="match status" value="2"/>
</dbReference>
<dbReference type="PROSITE" id="PS01186">
    <property type="entry name" value="EGF_2"/>
    <property type="match status" value="1"/>
</dbReference>
<accession>A0A8C9XL02</accession>
<dbReference type="PANTHER" id="PTHR22804:SF54">
    <property type="match status" value="1"/>
</dbReference>
<keyword evidence="5" id="KW-0732">Signal</keyword>
<dbReference type="SMART" id="SM00181">
    <property type="entry name" value="EGF"/>
    <property type="match status" value="2"/>
</dbReference>
<feature type="domain" description="EGF-like" evidence="13">
    <location>
        <begin position="990"/>
        <end position="1026"/>
    </location>
</feature>
<feature type="compositionally biased region" description="Low complexity" evidence="12">
    <location>
        <begin position="502"/>
        <end position="518"/>
    </location>
</feature>
<feature type="region of interest" description="Disordered" evidence="12">
    <location>
        <begin position="315"/>
        <end position="417"/>
    </location>
</feature>
<dbReference type="PROSITE" id="PS00010">
    <property type="entry name" value="ASX_HYDROXYL"/>
    <property type="match status" value="1"/>
</dbReference>
<gene>
    <name evidence="16" type="primary">LOC116056846</name>
</gene>
<dbReference type="SUPFAM" id="SSF57535">
    <property type="entry name" value="Complement control module/SCR domain"/>
    <property type="match status" value="1"/>
</dbReference>
<keyword evidence="8 10" id="KW-1015">Disulfide bond</keyword>
<feature type="compositionally biased region" description="Low complexity" evidence="12">
    <location>
        <begin position="393"/>
        <end position="417"/>
    </location>
</feature>
<feature type="compositionally biased region" description="Polar residues" evidence="12">
    <location>
        <begin position="675"/>
        <end position="694"/>
    </location>
</feature>
<dbReference type="PROSITE" id="PS50041">
    <property type="entry name" value="C_TYPE_LECTIN_2"/>
    <property type="match status" value="1"/>
</dbReference>
<feature type="compositionally biased region" description="Polar residues" evidence="12">
    <location>
        <begin position="200"/>
        <end position="214"/>
    </location>
</feature>
<dbReference type="CDD" id="cd00033">
    <property type="entry name" value="CCP"/>
    <property type="match status" value="1"/>
</dbReference>
<feature type="disulfide bond" evidence="11">
    <location>
        <begin position="1188"/>
        <end position="1215"/>
    </location>
</feature>
<dbReference type="CDD" id="cd03588">
    <property type="entry name" value="CLECT_CSPGs"/>
    <property type="match status" value="1"/>
</dbReference>
<dbReference type="Gene3D" id="2.10.25.10">
    <property type="entry name" value="Laminin"/>
    <property type="match status" value="2"/>
</dbReference>
<feature type="compositionally biased region" description="Polar residues" evidence="12">
    <location>
        <begin position="336"/>
        <end position="349"/>
    </location>
</feature>
<evidence type="ECO:0000259" key="14">
    <source>
        <dbReference type="PROSITE" id="PS50041"/>
    </source>
</evidence>
<keyword evidence="2" id="KW-0964">Secreted</keyword>
<dbReference type="PROSITE" id="PS50026">
    <property type="entry name" value="EGF_3"/>
    <property type="match status" value="2"/>
</dbReference>
<dbReference type="PROSITE" id="PS00615">
    <property type="entry name" value="C_TYPE_LECTIN_1"/>
    <property type="match status" value="1"/>
</dbReference>
<feature type="compositionally biased region" description="Low complexity" evidence="12">
    <location>
        <begin position="455"/>
        <end position="487"/>
    </location>
</feature>
<dbReference type="InterPro" id="IPR016186">
    <property type="entry name" value="C-type_lectin-like/link_sf"/>
</dbReference>
<evidence type="ECO:0000259" key="15">
    <source>
        <dbReference type="PROSITE" id="PS50923"/>
    </source>
</evidence>
<keyword evidence="7" id="KW-0106">Calcium</keyword>
<dbReference type="Ensembl" id="ENSSLUT00000011737.1">
    <property type="protein sequence ID" value="ENSSLUP00000011343.1"/>
    <property type="gene ID" value="ENSSLUG00000005380.1"/>
</dbReference>
<feature type="compositionally biased region" description="Low complexity" evidence="12">
    <location>
        <begin position="789"/>
        <end position="806"/>
    </location>
</feature>
<keyword evidence="17" id="KW-1185">Reference proteome</keyword>
<feature type="compositionally biased region" description="Low complexity" evidence="12">
    <location>
        <begin position="276"/>
        <end position="286"/>
    </location>
</feature>
<feature type="region of interest" description="Disordered" evidence="12">
    <location>
        <begin position="731"/>
        <end position="763"/>
    </location>
</feature>
<dbReference type="InterPro" id="IPR018097">
    <property type="entry name" value="EGF_Ca-bd_CS"/>
</dbReference>
<keyword evidence="4 11" id="KW-0768">Sushi</keyword>
<dbReference type="Pfam" id="PF00059">
    <property type="entry name" value="Lectin_C"/>
    <property type="match status" value="1"/>
</dbReference>
<dbReference type="GO" id="GO:0072534">
    <property type="term" value="C:perineuronal net"/>
    <property type="evidence" value="ECO:0007669"/>
    <property type="project" value="TreeGrafter"/>
</dbReference>
<name>A0A8C9XL02_SANLU</name>
<feature type="compositionally biased region" description="Polar residues" evidence="12">
    <location>
        <begin position="162"/>
        <end position="176"/>
    </location>
</feature>
<dbReference type="InterPro" id="IPR033987">
    <property type="entry name" value="CSPG_CTLD"/>
</dbReference>
<dbReference type="GO" id="GO:0001501">
    <property type="term" value="P:skeletal system development"/>
    <property type="evidence" value="ECO:0007669"/>
    <property type="project" value="TreeGrafter"/>
</dbReference>
<dbReference type="SUPFAM" id="SSF57196">
    <property type="entry name" value="EGF/Laminin"/>
    <property type="match status" value="1"/>
</dbReference>
<evidence type="ECO:0000313" key="16">
    <source>
        <dbReference type="Ensembl" id="ENSSLUP00000011343.1"/>
    </source>
</evidence>
<dbReference type="FunFam" id="2.10.25.10:FF:000012">
    <property type="entry name" value="Delta-like protein"/>
    <property type="match status" value="1"/>
</dbReference>
<dbReference type="SMART" id="SM00034">
    <property type="entry name" value="CLECT"/>
    <property type="match status" value="1"/>
</dbReference>
<feature type="region of interest" description="Disordered" evidence="12">
    <location>
        <begin position="621"/>
        <end position="712"/>
    </location>
</feature>
<dbReference type="InterPro" id="IPR016187">
    <property type="entry name" value="CTDL_fold"/>
</dbReference>
<dbReference type="GO" id="GO:0045202">
    <property type="term" value="C:synapse"/>
    <property type="evidence" value="ECO:0007669"/>
    <property type="project" value="TreeGrafter"/>
</dbReference>
<dbReference type="InterPro" id="IPR001304">
    <property type="entry name" value="C-type_lectin-like"/>
</dbReference>
<sequence>MLEITEEPEGSGTDSTNLHATSAINSSLASASSEYLLSTLKPLTVEGVSSMQTSREETVTFVPQATPATTLSTKSSSEETYDLTTPHTVFPIETHSKPVPELVKDDLSGEDTADNATESITEIATSLFLSSQILTELTDPSSVTPVSSEEYMVSTVEKEKSMTSSPTAVTATSHRTTDETLSLTISTQTAVPSVAVTPHTPVSTEYGTVKSTSKASHDESLGVNDSDESSAETTSGYSMDGRTAPEKPVTSTASSLFSTEKPTVAPDTGHADITDIDTSSDQTSTTRPILPSEESSHPFEPSDVTLQTEVTAMSMEDKTAEAPSRAPIPKEVSTDAEGSTQNSKIQETFTDVAITSHPTDETVDSKGTEPAGVEYTTPKLATDRSTKPKEETAAVVTASTTDSSSVETSAESSSEQTIEATALSLLTQKKSPTVSSLFSTETPSVASISDGTDQVASKESSTTSTTMVTVESEHTATSPSATDTSTAVSLETDTSTDKEGSSYEITSSESEEIPVSTESSVIISTEEEGSGDMTTSIVNPDSVTPAVSSLSSTVDLDIITSTLSPEMENTRTNKPESSTYGQTTHFQDASLTTTHPMFTSHEARQITEVTTVPAASSSVGEAVSASVEDGTVEPAVDRVSSGANSEPSPENIYENIDYSTPDYEVPNLNMIESVPENNETETPPVVSQTSESQPVDSVSSTESSSDEKTSTSPVVAAAAITLLPSASATISAAPSSSSQSGSESTSSSEESTSTVRTVKLDGDEVENITSELVSSPTKSPFILSTGAESGSVSSGNASVSSDSVSGEMTTTKKPTILIMEEQSLSPDEIQTVFKVDATTASKMESTSADSTSGKEEVLGKIEGDVSPHTEIPTRTHIQFTTMTPAQARSQPVLAASVATSPSSFSEENDKPDSDIPLIEGEPPLIGEDTTVIVDTGLDLGHTVVGETVDIPGLYSCTDNICLNGGSCYKSGSIYTCSCAPGYSGDRCETDTDECQSNPCRNGGTCVDGLASFTCVCLPSYSGLYCEEDTETCDYGWHKFQGHCYKYFPHRRNWDTAERECRMQGAHLTSILSHEEQQFVNRLGQDYQWIGLTDKMFDSDFRWTDGRPLQYENWRPNQPDSFFSSGEDCVVMIWHEDGQWNDVPCNYHLTFTCKKGTVACNQPPLVENARTFGKKRERYEINSLVRYQCRAGFIQRHVPTIRCRGDGLWDSPKISCMNRKYNNHRWQ</sequence>
<feature type="domain" description="Sushi" evidence="15">
    <location>
        <begin position="1157"/>
        <end position="1217"/>
    </location>
</feature>
<evidence type="ECO:0000259" key="13">
    <source>
        <dbReference type="PROSITE" id="PS50026"/>
    </source>
</evidence>
<reference evidence="16" key="2">
    <citation type="submission" date="2025-09" db="UniProtKB">
        <authorList>
            <consortium name="Ensembl"/>
        </authorList>
    </citation>
    <scope>IDENTIFICATION</scope>
</reference>
<evidence type="ECO:0000256" key="10">
    <source>
        <dbReference type="PROSITE-ProRule" id="PRU00076"/>
    </source>
</evidence>
<proteinExistence type="predicted"/>
<dbReference type="SMART" id="SM00032">
    <property type="entry name" value="CCP"/>
    <property type="match status" value="1"/>
</dbReference>
<dbReference type="Gene3D" id="3.10.100.10">
    <property type="entry name" value="Mannose-Binding Protein A, subunit A"/>
    <property type="match status" value="1"/>
</dbReference>
<dbReference type="CDD" id="cd00054">
    <property type="entry name" value="EGF_CA"/>
    <property type="match status" value="2"/>
</dbReference>
<evidence type="ECO:0000256" key="12">
    <source>
        <dbReference type="SAM" id="MobiDB-lite"/>
    </source>
</evidence>
<dbReference type="AlphaFoldDB" id="A0A8C9XL02"/>
<keyword evidence="6" id="KW-0677">Repeat</keyword>
<dbReference type="Proteomes" id="UP000694568">
    <property type="component" value="Unplaced"/>
</dbReference>
<dbReference type="PROSITE" id="PS50923">
    <property type="entry name" value="SUSHI"/>
    <property type="match status" value="1"/>
</dbReference>
<dbReference type="Pfam" id="PF00084">
    <property type="entry name" value="Sushi"/>
    <property type="match status" value="1"/>
</dbReference>
<protein>
    <submittedName>
        <fullName evidence="16">Versican a</fullName>
    </submittedName>
</protein>
<dbReference type="GO" id="GO:0005509">
    <property type="term" value="F:calcium ion binding"/>
    <property type="evidence" value="ECO:0007669"/>
    <property type="project" value="InterPro"/>
</dbReference>
<evidence type="ECO:0000256" key="4">
    <source>
        <dbReference type="ARBA" id="ARBA00022659"/>
    </source>
</evidence>
<keyword evidence="3 10" id="KW-0245">EGF-like domain</keyword>
<evidence type="ECO:0000256" key="3">
    <source>
        <dbReference type="ARBA" id="ARBA00022536"/>
    </source>
</evidence>
<feature type="compositionally biased region" description="Basic and acidic residues" evidence="12">
    <location>
        <begin position="358"/>
        <end position="367"/>
    </location>
</feature>
<dbReference type="SUPFAM" id="SSF56436">
    <property type="entry name" value="C-type lectin-like"/>
    <property type="match status" value="1"/>
</dbReference>
<feature type="compositionally biased region" description="Low complexity" evidence="12">
    <location>
        <begin position="731"/>
        <end position="754"/>
    </location>
</feature>
<dbReference type="FunFam" id="2.10.70.10:FF:000003">
    <property type="entry name" value="Versican core protein"/>
    <property type="match status" value="1"/>
</dbReference>
<dbReference type="FunFam" id="3.10.100.10:FF:000003">
    <property type="entry name" value="Versican core protein"/>
    <property type="match status" value="1"/>
</dbReference>
<dbReference type="GO" id="GO:0010001">
    <property type="term" value="P:glial cell differentiation"/>
    <property type="evidence" value="ECO:0007669"/>
    <property type="project" value="TreeGrafter"/>
</dbReference>
<evidence type="ECO:0000256" key="9">
    <source>
        <dbReference type="ARBA" id="ARBA00023180"/>
    </source>
</evidence>
<feature type="compositionally biased region" description="Basic and acidic residues" evidence="12">
    <location>
        <begin position="381"/>
        <end position="392"/>
    </location>
</feature>
<dbReference type="InterPro" id="IPR035976">
    <property type="entry name" value="Sushi/SCR/CCP_sf"/>
</dbReference>
<feature type="domain" description="EGF-like" evidence="13">
    <location>
        <begin position="952"/>
        <end position="988"/>
    </location>
</feature>
<feature type="disulfide bond" evidence="10">
    <location>
        <begin position="978"/>
        <end position="987"/>
    </location>
</feature>
<dbReference type="InterPro" id="IPR000436">
    <property type="entry name" value="Sushi_SCR_CCP_dom"/>
</dbReference>
<dbReference type="GO" id="GO:0002052">
    <property type="term" value="P:positive regulation of neuroblast proliferation"/>
    <property type="evidence" value="ECO:0007669"/>
    <property type="project" value="TreeGrafter"/>
</dbReference>
<dbReference type="InterPro" id="IPR018378">
    <property type="entry name" value="C-type_lectin_CS"/>
</dbReference>
<feature type="disulfide bond" evidence="11">
    <location>
        <begin position="1159"/>
        <end position="1202"/>
    </location>
</feature>
<feature type="region of interest" description="Disordered" evidence="12">
    <location>
        <begin position="157"/>
        <end position="176"/>
    </location>
</feature>
<dbReference type="Pfam" id="PF00008">
    <property type="entry name" value="EGF"/>
    <property type="match status" value="2"/>
</dbReference>
<dbReference type="InterPro" id="IPR050691">
    <property type="entry name" value="Hyaluronan_bind_Proteoglycan"/>
</dbReference>
<dbReference type="PANTHER" id="PTHR22804">
    <property type="entry name" value="AGGRECAN/VERSICAN PROTEOGLYCAN"/>
    <property type="match status" value="1"/>
</dbReference>
<keyword evidence="9" id="KW-0325">Glycoprotein</keyword>
<evidence type="ECO:0000256" key="1">
    <source>
        <dbReference type="ARBA" id="ARBA00004613"/>
    </source>
</evidence>
<dbReference type="InterPro" id="IPR000742">
    <property type="entry name" value="EGF"/>
</dbReference>
<evidence type="ECO:0000256" key="2">
    <source>
        <dbReference type="ARBA" id="ARBA00022525"/>
    </source>
</evidence>
<dbReference type="FunFam" id="2.10.25.10:FF:000006">
    <property type="entry name" value="Versican core protein-like isoform 1"/>
    <property type="match status" value="1"/>
</dbReference>
<comment type="caution">
    <text evidence="10">Lacks conserved residue(s) required for the propagation of feature annotation.</text>
</comment>
<feature type="region of interest" description="Disordered" evidence="12">
    <location>
        <begin position="429"/>
        <end position="518"/>
    </location>
</feature>
<evidence type="ECO:0000256" key="5">
    <source>
        <dbReference type="ARBA" id="ARBA00022729"/>
    </source>
</evidence>
<evidence type="ECO:0000256" key="8">
    <source>
        <dbReference type="ARBA" id="ARBA00023157"/>
    </source>
</evidence>